<dbReference type="SUPFAM" id="SSF48498">
    <property type="entry name" value="Tetracyclin repressor-like, C-terminal domain"/>
    <property type="match status" value="1"/>
</dbReference>
<proteinExistence type="predicted"/>
<feature type="compositionally biased region" description="Basic and acidic residues" evidence="6">
    <location>
        <begin position="1"/>
        <end position="12"/>
    </location>
</feature>
<name>A0ABN2U046_9ACTN</name>
<dbReference type="SUPFAM" id="SSF46689">
    <property type="entry name" value="Homeodomain-like"/>
    <property type="match status" value="1"/>
</dbReference>
<sequence>MTKDASADDRAAARRTARGTGAKRGAYAKSADRRTEILDAALEVFGRTGYRSGSINEVAEKVGMSEPGLLHHFTSKRALLTAVLERRDTLGAERAQALHGADLLLGLVVQAADNARHRGIVQLYTVVAGEATSAEHPAHEYFTGRYHSFAAIVRRALEEVEAVGGLAADASVTDETATIIAIMDGLQVQWLLDPEAVDMPEVLEAQIATIVDPEVWARAKQDRAARVDAAAGALGTGAPDTAEAPGTSGATGTSGASGTSDLLSG</sequence>
<dbReference type="InterPro" id="IPR036271">
    <property type="entry name" value="Tet_transcr_reg_TetR-rel_C_sf"/>
</dbReference>
<dbReference type="RefSeq" id="WP_344665728.1">
    <property type="nucleotide sequence ID" value="NZ_BAAAQN010000011.1"/>
</dbReference>
<dbReference type="PANTHER" id="PTHR47506">
    <property type="entry name" value="TRANSCRIPTIONAL REGULATORY PROTEIN"/>
    <property type="match status" value="1"/>
</dbReference>
<feature type="compositionally biased region" description="Low complexity" evidence="6">
    <location>
        <begin position="18"/>
        <end position="27"/>
    </location>
</feature>
<feature type="compositionally biased region" description="Low complexity" evidence="6">
    <location>
        <begin position="241"/>
        <end position="265"/>
    </location>
</feature>
<keyword evidence="3 5" id="KW-0238">DNA-binding</keyword>
<accession>A0ABN2U046</accession>
<gene>
    <name evidence="8" type="ORF">GCM10009839_25250</name>
</gene>
<feature type="region of interest" description="Disordered" evidence="6">
    <location>
        <begin position="231"/>
        <end position="265"/>
    </location>
</feature>
<dbReference type="InterPro" id="IPR039538">
    <property type="entry name" value="BetI_C"/>
</dbReference>
<organism evidence="8 9">
    <name type="scientific">Catenulispora yoronensis</name>
    <dbReference type="NCBI Taxonomy" id="450799"/>
    <lineage>
        <taxon>Bacteria</taxon>
        <taxon>Bacillati</taxon>
        <taxon>Actinomycetota</taxon>
        <taxon>Actinomycetes</taxon>
        <taxon>Catenulisporales</taxon>
        <taxon>Catenulisporaceae</taxon>
        <taxon>Catenulispora</taxon>
    </lineage>
</organism>
<evidence type="ECO:0000256" key="5">
    <source>
        <dbReference type="PROSITE-ProRule" id="PRU00335"/>
    </source>
</evidence>
<evidence type="ECO:0000256" key="2">
    <source>
        <dbReference type="ARBA" id="ARBA00023015"/>
    </source>
</evidence>
<dbReference type="Proteomes" id="UP001500751">
    <property type="component" value="Unassembled WGS sequence"/>
</dbReference>
<feature type="domain" description="HTH tetR-type" evidence="7">
    <location>
        <begin position="31"/>
        <end position="91"/>
    </location>
</feature>
<evidence type="ECO:0000313" key="8">
    <source>
        <dbReference type="EMBL" id="GAA2025896.1"/>
    </source>
</evidence>
<evidence type="ECO:0000256" key="6">
    <source>
        <dbReference type="SAM" id="MobiDB-lite"/>
    </source>
</evidence>
<keyword evidence="2" id="KW-0805">Transcription regulation</keyword>
<dbReference type="InterPro" id="IPR009057">
    <property type="entry name" value="Homeodomain-like_sf"/>
</dbReference>
<reference evidence="8 9" key="1">
    <citation type="journal article" date="2019" name="Int. J. Syst. Evol. Microbiol.">
        <title>The Global Catalogue of Microorganisms (GCM) 10K type strain sequencing project: providing services to taxonomists for standard genome sequencing and annotation.</title>
        <authorList>
            <consortium name="The Broad Institute Genomics Platform"/>
            <consortium name="The Broad Institute Genome Sequencing Center for Infectious Disease"/>
            <person name="Wu L."/>
            <person name="Ma J."/>
        </authorList>
    </citation>
    <scope>NUCLEOTIDE SEQUENCE [LARGE SCALE GENOMIC DNA]</scope>
    <source>
        <strain evidence="8 9">JCM 16014</strain>
    </source>
</reference>
<feature type="DNA-binding region" description="H-T-H motif" evidence="5">
    <location>
        <begin position="54"/>
        <end position="73"/>
    </location>
</feature>
<evidence type="ECO:0000256" key="4">
    <source>
        <dbReference type="ARBA" id="ARBA00023163"/>
    </source>
</evidence>
<keyword evidence="4" id="KW-0804">Transcription</keyword>
<dbReference type="PROSITE" id="PS50977">
    <property type="entry name" value="HTH_TETR_2"/>
    <property type="match status" value="1"/>
</dbReference>
<dbReference type="InterPro" id="IPR001647">
    <property type="entry name" value="HTH_TetR"/>
</dbReference>
<keyword evidence="9" id="KW-1185">Reference proteome</keyword>
<evidence type="ECO:0000313" key="9">
    <source>
        <dbReference type="Proteomes" id="UP001500751"/>
    </source>
</evidence>
<dbReference type="PANTHER" id="PTHR47506:SF6">
    <property type="entry name" value="HTH-TYPE TRANSCRIPTIONAL REPRESSOR NEMR"/>
    <property type="match status" value="1"/>
</dbReference>
<evidence type="ECO:0000256" key="3">
    <source>
        <dbReference type="ARBA" id="ARBA00023125"/>
    </source>
</evidence>
<dbReference type="EMBL" id="BAAAQN010000011">
    <property type="protein sequence ID" value="GAA2025896.1"/>
    <property type="molecule type" value="Genomic_DNA"/>
</dbReference>
<keyword evidence="1" id="KW-0678">Repressor</keyword>
<dbReference type="Pfam" id="PF00440">
    <property type="entry name" value="TetR_N"/>
    <property type="match status" value="1"/>
</dbReference>
<evidence type="ECO:0000259" key="7">
    <source>
        <dbReference type="PROSITE" id="PS50977"/>
    </source>
</evidence>
<dbReference type="PRINTS" id="PR00455">
    <property type="entry name" value="HTHTETR"/>
</dbReference>
<evidence type="ECO:0000256" key="1">
    <source>
        <dbReference type="ARBA" id="ARBA00022491"/>
    </source>
</evidence>
<dbReference type="Gene3D" id="1.10.357.10">
    <property type="entry name" value="Tetracycline Repressor, domain 2"/>
    <property type="match status" value="1"/>
</dbReference>
<feature type="region of interest" description="Disordered" evidence="6">
    <location>
        <begin position="1"/>
        <end position="27"/>
    </location>
</feature>
<dbReference type="Pfam" id="PF13977">
    <property type="entry name" value="TetR_C_6"/>
    <property type="match status" value="1"/>
</dbReference>
<protein>
    <recommendedName>
        <fullName evidence="7">HTH tetR-type domain-containing protein</fullName>
    </recommendedName>
</protein>
<comment type="caution">
    <text evidence="8">The sequence shown here is derived from an EMBL/GenBank/DDBJ whole genome shotgun (WGS) entry which is preliminary data.</text>
</comment>